<accession>A0ABR1QZT4</accession>
<comment type="caution">
    <text evidence="1">The sequence shown here is derived from an EMBL/GenBank/DDBJ whole genome shotgun (WGS) entry which is preliminary data.</text>
</comment>
<proteinExistence type="predicted"/>
<evidence type="ECO:0000313" key="1">
    <source>
        <dbReference type="EMBL" id="KAK7994254.1"/>
    </source>
</evidence>
<gene>
    <name evidence="1" type="ORF">PG991_015842</name>
</gene>
<dbReference type="Proteomes" id="UP001396898">
    <property type="component" value="Unassembled WGS sequence"/>
</dbReference>
<name>A0ABR1QZT4_9PEZI</name>
<reference evidence="1 2" key="1">
    <citation type="submission" date="2023-01" db="EMBL/GenBank/DDBJ databases">
        <title>Analysis of 21 Apiospora genomes using comparative genomics revels a genus with tremendous synthesis potential of carbohydrate active enzymes and secondary metabolites.</title>
        <authorList>
            <person name="Sorensen T."/>
        </authorList>
    </citation>
    <scope>NUCLEOTIDE SEQUENCE [LARGE SCALE GENOMIC DNA]</scope>
    <source>
        <strain evidence="1 2">CBS 20057</strain>
    </source>
</reference>
<keyword evidence="2" id="KW-1185">Reference proteome</keyword>
<evidence type="ECO:0008006" key="3">
    <source>
        <dbReference type="Google" id="ProtNLM"/>
    </source>
</evidence>
<evidence type="ECO:0000313" key="2">
    <source>
        <dbReference type="Proteomes" id="UP001396898"/>
    </source>
</evidence>
<protein>
    <recommendedName>
        <fullName evidence="3">Swt1-like HEPN domain-containing protein</fullName>
    </recommendedName>
</protein>
<dbReference type="EMBL" id="JAQQWI010000024">
    <property type="protein sequence ID" value="KAK7994254.1"/>
    <property type="molecule type" value="Genomic_DNA"/>
</dbReference>
<organism evidence="1 2">
    <name type="scientific">Apiospora marii</name>
    <dbReference type="NCBI Taxonomy" id="335849"/>
    <lineage>
        <taxon>Eukaryota</taxon>
        <taxon>Fungi</taxon>
        <taxon>Dikarya</taxon>
        <taxon>Ascomycota</taxon>
        <taxon>Pezizomycotina</taxon>
        <taxon>Sordariomycetes</taxon>
        <taxon>Xylariomycetidae</taxon>
        <taxon>Amphisphaeriales</taxon>
        <taxon>Apiosporaceae</taxon>
        <taxon>Apiospora</taxon>
    </lineage>
</organism>
<sequence length="279" mass="32198">MEWGHIDGDSLQDFSATWDACPAPCDTTGTEWGSDRKFWELGNGETRTEEETPQQDPTRLHETNFDNEASTYIEIESATGLRLLTEALVIAKEAWYDFCHQYQRDIWRDYFPSGPHEVLLETPMIEEYIGRWQHDHTPPGVTFLGATPALRCVKHVRNAVCHFRPVDWAVKDYDRLLQYSHAVAVALNDEPRAIKVRELRDELRDVAAETLSDIQNLGLTSVAPCRREWEPHHEWFLGGVVNRSMAGHDAEEYEHGPAVWLAVEAWKWQRQSFGLDHDE</sequence>